<proteinExistence type="predicted"/>
<gene>
    <name evidence="1" type="ORF">NQ176_g8904</name>
</gene>
<evidence type="ECO:0000313" key="1">
    <source>
        <dbReference type="EMBL" id="KAJ2968988.1"/>
    </source>
</evidence>
<reference evidence="1" key="1">
    <citation type="submission" date="2022-08" db="EMBL/GenBank/DDBJ databases">
        <title>Genome Sequence of Lecanicillium fungicola.</title>
        <authorList>
            <person name="Buettner E."/>
        </authorList>
    </citation>
    <scope>NUCLEOTIDE SEQUENCE</scope>
    <source>
        <strain evidence="1">Babe33</strain>
    </source>
</reference>
<name>A0ACC1MRY7_9HYPO</name>
<keyword evidence="2" id="KW-1185">Reference proteome</keyword>
<dbReference type="Proteomes" id="UP001143910">
    <property type="component" value="Unassembled WGS sequence"/>
</dbReference>
<comment type="caution">
    <text evidence="1">The sequence shown here is derived from an EMBL/GenBank/DDBJ whole genome shotgun (WGS) entry which is preliminary data.</text>
</comment>
<accession>A0ACC1MRY7</accession>
<sequence>MSKGALLLYGDAAAIEDSKTRMRPIIISDVKPDMKVYKTESFGPTVSIISFKTDEEALAVANDTEYGLASAVFSKDLRRALAVAKRIETGAVHINSMTVHDEGSLPHGGAKDSGYGRFGGGFDEWTRTKTITFDA</sequence>
<dbReference type="EMBL" id="JANJQO010001852">
    <property type="protein sequence ID" value="KAJ2968988.1"/>
    <property type="molecule type" value="Genomic_DNA"/>
</dbReference>
<evidence type="ECO:0000313" key="2">
    <source>
        <dbReference type="Proteomes" id="UP001143910"/>
    </source>
</evidence>
<organism evidence="1 2">
    <name type="scientific">Zarea fungicola</name>
    <dbReference type="NCBI Taxonomy" id="93591"/>
    <lineage>
        <taxon>Eukaryota</taxon>
        <taxon>Fungi</taxon>
        <taxon>Dikarya</taxon>
        <taxon>Ascomycota</taxon>
        <taxon>Pezizomycotina</taxon>
        <taxon>Sordariomycetes</taxon>
        <taxon>Hypocreomycetidae</taxon>
        <taxon>Hypocreales</taxon>
        <taxon>Cordycipitaceae</taxon>
        <taxon>Zarea</taxon>
    </lineage>
</organism>
<protein>
    <submittedName>
        <fullName evidence="1">Uncharacterized protein</fullName>
    </submittedName>
</protein>